<dbReference type="RefSeq" id="WP_002847518.1">
    <property type="nucleotide sequence ID" value="NZ_JEOB01000002.1"/>
</dbReference>
<dbReference type="Proteomes" id="UP000021369">
    <property type="component" value="Unassembled WGS sequence"/>
</dbReference>
<comment type="caution">
    <text evidence="1">The sequence shown here is derived from an EMBL/GenBank/DDBJ whole genome shotgun (WGS) entry which is preliminary data.</text>
</comment>
<organism evidence="1 2">
    <name type="scientific">Ruminococcus albus SY3</name>
    <dbReference type="NCBI Taxonomy" id="1341156"/>
    <lineage>
        <taxon>Bacteria</taxon>
        <taxon>Bacillati</taxon>
        <taxon>Bacillota</taxon>
        <taxon>Clostridia</taxon>
        <taxon>Eubacteriales</taxon>
        <taxon>Oscillospiraceae</taxon>
        <taxon>Ruminococcus</taxon>
    </lineage>
</organism>
<gene>
    <name evidence="1" type="ORF">RASY3_09490</name>
</gene>
<name>A0A011VZF5_RUMAL</name>
<dbReference type="PATRIC" id="fig|1341156.4.peg.1195"/>
<reference evidence="1 2" key="1">
    <citation type="submission" date="2013-06" db="EMBL/GenBank/DDBJ databases">
        <title>Rumen cellulosomics: divergent fiber-degrading strategies revealed by comparative genome-wide analysis of six Ruminococcal strains.</title>
        <authorList>
            <person name="Dassa B."/>
            <person name="Borovok I."/>
            <person name="Lamed R."/>
            <person name="Flint H."/>
            <person name="Yeoman C.J."/>
            <person name="White B."/>
            <person name="Bayer E.A."/>
        </authorList>
    </citation>
    <scope>NUCLEOTIDE SEQUENCE [LARGE SCALE GENOMIC DNA]</scope>
    <source>
        <strain evidence="1 2">SY3</strain>
    </source>
</reference>
<evidence type="ECO:0000313" key="1">
    <source>
        <dbReference type="EMBL" id="EXM39923.1"/>
    </source>
</evidence>
<proteinExistence type="predicted"/>
<protein>
    <submittedName>
        <fullName evidence="1">Uncharacterized protein</fullName>
    </submittedName>
</protein>
<evidence type="ECO:0000313" key="2">
    <source>
        <dbReference type="Proteomes" id="UP000021369"/>
    </source>
</evidence>
<dbReference type="EMBL" id="JEOB01000002">
    <property type="protein sequence ID" value="EXM39923.1"/>
    <property type="molecule type" value="Genomic_DNA"/>
</dbReference>
<accession>A0A011VZF5</accession>
<dbReference type="AlphaFoldDB" id="A0A011VZF5"/>
<dbReference type="OrthoDB" id="2064637at2"/>
<keyword evidence="2" id="KW-1185">Reference proteome</keyword>
<sequence>MDHATTRATIVPEIVKLISEKYHITEMEALDKFYTSATGASFADDETGLYGQSALYVFGLFCEEQS</sequence>